<evidence type="ECO:0000313" key="3">
    <source>
        <dbReference type="EMBL" id="CAA2975788.1"/>
    </source>
</evidence>
<feature type="transmembrane region" description="Helical" evidence="2">
    <location>
        <begin position="85"/>
        <end position="103"/>
    </location>
</feature>
<comment type="caution">
    <text evidence="3">The sequence shown here is derived from an EMBL/GenBank/DDBJ whole genome shotgun (WGS) entry which is preliminary data.</text>
</comment>
<evidence type="ECO:0000256" key="2">
    <source>
        <dbReference type="SAM" id="Phobius"/>
    </source>
</evidence>
<protein>
    <submittedName>
        <fullName evidence="3">Uncharacterized protein</fullName>
    </submittedName>
</protein>
<feature type="region of interest" description="Disordered" evidence="1">
    <location>
        <begin position="1"/>
        <end position="26"/>
    </location>
</feature>
<organism evidence="3 4">
    <name type="scientific">Olea europaea subsp. europaea</name>
    <dbReference type="NCBI Taxonomy" id="158383"/>
    <lineage>
        <taxon>Eukaryota</taxon>
        <taxon>Viridiplantae</taxon>
        <taxon>Streptophyta</taxon>
        <taxon>Embryophyta</taxon>
        <taxon>Tracheophyta</taxon>
        <taxon>Spermatophyta</taxon>
        <taxon>Magnoliopsida</taxon>
        <taxon>eudicotyledons</taxon>
        <taxon>Gunneridae</taxon>
        <taxon>Pentapetalae</taxon>
        <taxon>asterids</taxon>
        <taxon>lamiids</taxon>
        <taxon>Lamiales</taxon>
        <taxon>Oleaceae</taxon>
        <taxon>Oleeae</taxon>
        <taxon>Olea</taxon>
    </lineage>
</organism>
<evidence type="ECO:0000256" key="1">
    <source>
        <dbReference type="SAM" id="MobiDB-lite"/>
    </source>
</evidence>
<proteinExistence type="predicted"/>
<dbReference type="Proteomes" id="UP000594638">
    <property type="component" value="Unassembled WGS sequence"/>
</dbReference>
<name>A0A8S0RC82_OLEEU</name>
<reference evidence="3 4" key="1">
    <citation type="submission" date="2019-12" db="EMBL/GenBank/DDBJ databases">
        <authorList>
            <person name="Alioto T."/>
            <person name="Alioto T."/>
            <person name="Gomez Garrido J."/>
        </authorList>
    </citation>
    <scope>NUCLEOTIDE SEQUENCE [LARGE SCALE GENOMIC DNA]</scope>
</reference>
<keyword evidence="4" id="KW-1185">Reference proteome</keyword>
<feature type="compositionally biased region" description="Basic and acidic residues" evidence="1">
    <location>
        <begin position="1"/>
        <end position="10"/>
    </location>
</feature>
<sequence>MPPHVEHNNCEGDVPEEQGNGGDDTVEGQSLVVQFQGAGRWPVLECFLGWLQVTGYILGCILIGRCSYCYCLLEYWKFQVPSPLAQVFVLFSMVLIVRLQLLLAL</sequence>
<keyword evidence="2" id="KW-0472">Membrane</keyword>
<dbReference type="Gramene" id="OE9A111158T1">
    <property type="protein sequence ID" value="OE9A111158C1"/>
    <property type="gene ID" value="OE9A111158"/>
</dbReference>
<keyword evidence="2" id="KW-1133">Transmembrane helix</keyword>
<keyword evidence="2" id="KW-0812">Transmembrane</keyword>
<gene>
    <name evidence="3" type="ORF">OLEA9_A111158</name>
</gene>
<feature type="transmembrane region" description="Helical" evidence="2">
    <location>
        <begin position="50"/>
        <end position="73"/>
    </location>
</feature>
<dbReference type="EMBL" id="CACTIH010002308">
    <property type="protein sequence ID" value="CAA2975788.1"/>
    <property type="molecule type" value="Genomic_DNA"/>
</dbReference>
<accession>A0A8S0RC82</accession>
<evidence type="ECO:0000313" key="4">
    <source>
        <dbReference type="Proteomes" id="UP000594638"/>
    </source>
</evidence>
<dbReference type="AlphaFoldDB" id="A0A8S0RC82"/>